<keyword evidence="3" id="KW-1185">Reference proteome</keyword>
<feature type="non-terminal residue" evidence="2">
    <location>
        <position position="1"/>
    </location>
</feature>
<feature type="region of interest" description="Disordered" evidence="1">
    <location>
        <begin position="27"/>
        <end position="54"/>
    </location>
</feature>
<dbReference type="AlphaFoldDB" id="A0A2H3IWJ8"/>
<dbReference type="EMBL" id="KB467831">
    <property type="protein sequence ID" value="PCH33805.1"/>
    <property type="molecule type" value="Genomic_DNA"/>
</dbReference>
<evidence type="ECO:0000313" key="2">
    <source>
        <dbReference type="EMBL" id="PCH33805.1"/>
    </source>
</evidence>
<evidence type="ECO:0000256" key="1">
    <source>
        <dbReference type="SAM" id="MobiDB-lite"/>
    </source>
</evidence>
<dbReference type="Proteomes" id="UP000218811">
    <property type="component" value="Unassembled WGS sequence"/>
</dbReference>
<evidence type="ECO:0000313" key="3">
    <source>
        <dbReference type="Proteomes" id="UP000218811"/>
    </source>
</evidence>
<feature type="compositionally biased region" description="Polar residues" evidence="1">
    <location>
        <begin position="111"/>
        <end position="122"/>
    </location>
</feature>
<name>A0A2H3IWJ8_WOLCO</name>
<feature type="region of interest" description="Disordered" evidence="1">
    <location>
        <begin position="111"/>
        <end position="145"/>
    </location>
</feature>
<dbReference type="STRING" id="742152.A0A2H3IWJ8"/>
<accession>A0A2H3IWJ8</accession>
<sequence>EIPLHAPVPLSGFSSLITPIIPIATAVQPPSAPEQSHAQIQPETTASPSHSDAVPPLPLLTAPAPVSAEQNPLEYYGSAPHGFFPTPSELLTELNERQQVTSAVPQCRRNVTSTFSSDTHTAATRAPKKSKTLPENPLPPKQPETQRKAYFRAVAEGVGFTPTDPDTITSHDKKRSYLECLEEYVQYIHDQIRLACHEPIPLERITTYPGLNSRSVRTMLVHMQDVVRELHMQASEEESEYVNLHMQASLQRAAADAQQLRRHSIASCGVSDTT</sequence>
<gene>
    <name evidence="2" type="ORF">WOLCODRAFT_50536</name>
</gene>
<organism evidence="2 3">
    <name type="scientific">Wolfiporia cocos (strain MD-104)</name>
    <name type="common">Brown rot fungus</name>
    <dbReference type="NCBI Taxonomy" id="742152"/>
    <lineage>
        <taxon>Eukaryota</taxon>
        <taxon>Fungi</taxon>
        <taxon>Dikarya</taxon>
        <taxon>Basidiomycota</taxon>
        <taxon>Agaricomycotina</taxon>
        <taxon>Agaricomycetes</taxon>
        <taxon>Polyporales</taxon>
        <taxon>Phaeolaceae</taxon>
        <taxon>Wolfiporia</taxon>
    </lineage>
</organism>
<dbReference type="OrthoDB" id="3258400at2759"/>
<reference evidence="2 3" key="1">
    <citation type="journal article" date="2012" name="Science">
        <title>The Paleozoic origin of enzymatic lignin decomposition reconstructed from 31 fungal genomes.</title>
        <authorList>
            <person name="Floudas D."/>
            <person name="Binder M."/>
            <person name="Riley R."/>
            <person name="Barry K."/>
            <person name="Blanchette R.A."/>
            <person name="Henrissat B."/>
            <person name="Martinez A.T."/>
            <person name="Otillar R."/>
            <person name="Spatafora J.W."/>
            <person name="Yadav J.S."/>
            <person name="Aerts A."/>
            <person name="Benoit I."/>
            <person name="Boyd A."/>
            <person name="Carlson A."/>
            <person name="Copeland A."/>
            <person name="Coutinho P.M."/>
            <person name="de Vries R.P."/>
            <person name="Ferreira P."/>
            <person name="Findley K."/>
            <person name="Foster B."/>
            <person name="Gaskell J."/>
            <person name="Glotzer D."/>
            <person name="Gorecki P."/>
            <person name="Heitman J."/>
            <person name="Hesse C."/>
            <person name="Hori C."/>
            <person name="Igarashi K."/>
            <person name="Jurgens J.A."/>
            <person name="Kallen N."/>
            <person name="Kersten P."/>
            <person name="Kohler A."/>
            <person name="Kuees U."/>
            <person name="Kumar T.K.A."/>
            <person name="Kuo A."/>
            <person name="LaButti K."/>
            <person name="Larrondo L.F."/>
            <person name="Lindquist E."/>
            <person name="Ling A."/>
            <person name="Lombard V."/>
            <person name="Lucas S."/>
            <person name="Lundell T."/>
            <person name="Martin R."/>
            <person name="McLaughlin D.J."/>
            <person name="Morgenstern I."/>
            <person name="Morin E."/>
            <person name="Murat C."/>
            <person name="Nagy L.G."/>
            <person name="Nolan M."/>
            <person name="Ohm R.A."/>
            <person name="Patyshakuliyeva A."/>
            <person name="Rokas A."/>
            <person name="Ruiz-Duenas F.J."/>
            <person name="Sabat G."/>
            <person name="Salamov A."/>
            <person name="Samejima M."/>
            <person name="Schmutz J."/>
            <person name="Slot J.C."/>
            <person name="St John F."/>
            <person name="Stenlid J."/>
            <person name="Sun H."/>
            <person name="Sun S."/>
            <person name="Syed K."/>
            <person name="Tsang A."/>
            <person name="Wiebenga A."/>
            <person name="Young D."/>
            <person name="Pisabarro A."/>
            <person name="Eastwood D.C."/>
            <person name="Martin F."/>
            <person name="Cullen D."/>
            <person name="Grigoriev I.V."/>
            <person name="Hibbett D.S."/>
        </authorList>
    </citation>
    <scope>NUCLEOTIDE SEQUENCE [LARGE SCALE GENOMIC DNA]</scope>
    <source>
        <strain evidence="2 3">MD-104</strain>
    </source>
</reference>
<feature type="non-terminal residue" evidence="2">
    <location>
        <position position="274"/>
    </location>
</feature>
<protein>
    <submittedName>
        <fullName evidence="2">Uncharacterized protein</fullName>
    </submittedName>
</protein>
<proteinExistence type="predicted"/>
<dbReference type="OMA" id="FYNTNPC"/>
<feature type="compositionally biased region" description="Polar residues" evidence="1">
    <location>
        <begin position="33"/>
        <end position="50"/>
    </location>
</feature>